<feature type="domain" description="SGNH hydrolase-type esterase" evidence="1">
    <location>
        <begin position="79"/>
        <end position="318"/>
    </location>
</feature>
<dbReference type="GO" id="GO:0016788">
    <property type="term" value="F:hydrolase activity, acting on ester bonds"/>
    <property type="evidence" value="ECO:0007669"/>
    <property type="project" value="UniProtKB-ARBA"/>
</dbReference>
<accession>A0A938B3D7</accession>
<protein>
    <submittedName>
        <fullName evidence="2">SGNH/GDSL hydrolase family protein</fullName>
    </submittedName>
</protein>
<dbReference type="InterPro" id="IPR036514">
    <property type="entry name" value="SGNH_hydro_sf"/>
</dbReference>
<evidence type="ECO:0000313" key="3">
    <source>
        <dbReference type="Proteomes" id="UP000712673"/>
    </source>
</evidence>
<sequence length="340" mass="38145">MRRLRDGVLICCLIGLGFVTLGELGARLFKTDDPAMVIASPNPRLVYELNPAYQGINTLGMRDRELAVQPQPDVYTIAVIGDSHAYSISVKHREETFPAQLEHALQARVSQPVRVLNFGVPGYNTAQELEVFRAKVVAWAPQLVVLQYCINDTHICNYLQPASPRLNAWLYKSTFLVRLWKNLLYSPFGSRYLFDWVSTYVPDALLFQPGLVGTRKAAPDEDLAHKPHPPRHPERVPARYHYMLGEAQWRQHVQQFAQVGQAHGIALLATGFIEPTEQSVFVQAGFAVYTFADMFHGQDTRTYGYDPAYTAGHFNASGCVVIGTALADYIARHYLLMPAP</sequence>
<dbReference type="SUPFAM" id="SSF52266">
    <property type="entry name" value="SGNH hydrolase"/>
    <property type="match status" value="1"/>
</dbReference>
<dbReference type="Proteomes" id="UP000712673">
    <property type="component" value="Unassembled WGS sequence"/>
</dbReference>
<comment type="caution">
    <text evidence="2">The sequence shown here is derived from an EMBL/GenBank/DDBJ whole genome shotgun (WGS) entry which is preliminary data.</text>
</comment>
<dbReference type="InterPro" id="IPR013830">
    <property type="entry name" value="SGNH_hydro"/>
</dbReference>
<name>A0A938B3D7_UNCTE</name>
<reference evidence="2" key="1">
    <citation type="submission" date="2019-03" db="EMBL/GenBank/DDBJ databases">
        <title>Lake Tanganyika Metagenome-Assembled Genomes (MAGs).</title>
        <authorList>
            <person name="Tran P."/>
        </authorList>
    </citation>
    <scope>NUCLEOTIDE SEQUENCE</scope>
    <source>
        <strain evidence="2">K_DeepCast_65m_m2_066</strain>
    </source>
</reference>
<dbReference type="Pfam" id="PF13472">
    <property type="entry name" value="Lipase_GDSL_2"/>
    <property type="match status" value="1"/>
</dbReference>
<gene>
    <name evidence="2" type="ORF">FJZ47_07835</name>
</gene>
<dbReference type="AlphaFoldDB" id="A0A938B3D7"/>
<dbReference type="CDD" id="cd00229">
    <property type="entry name" value="SGNH_hydrolase"/>
    <property type="match status" value="1"/>
</dbReference>
<evidence type="ECO:0000313" key="2">
    <source>
        <dbReference type="EMBL" id="MBM3223693.1"/>
    </source>
</evidence>
<dbReference type="Gene3D" id="3.40.50.1110">
    <property type="entry name" value="SGNH hydrolase"/>
    <property type="match status" value="1"/>
</dbReference>
<dbReference type="EMBL" id="VGLS01000182">
    <property type="protein sequence ID" value="MBM3223693.1"/>
    <property type="molecule type" value="Genomic_DNA"/>
</dbReference>
<evidence type="ECO:0000259" key="1">
    <source>
        <dbReference type="Pfam" id="PF13472"/>
    </source>
</evidence>
<keyword evidence="2" id="KW-0378">Hydrolase</keyword>
<proteinExistence type="predicted"/>
<organism evidence="2 3">
    <name type="scientific">Tectimicrobiota bacterium</name>
    <dbReference type="NCBI Taxonomy" id="2528274"/>
    <lineage>
        <taxon>Bacteria</taxon>
        <taxon>Pseudomonadati</taxon>
        <taxon>Nitrospinota/Tectimicrobiota group</taxon>
        <taxon>Candidatus Tectimicrobiota</taxon>
    </lineage>
</organism>